<evidence type="ECO:0000313" key="1">
    <source>
        <dbReference type="EMBL" id="OGC55806.1"/>
    </source>
</evidence>
<proteinExistence type="predicted"/>
<dbReference type="AlphaFoldDB" id="A0A1F4VEY3"/>
<protein>
    <submittedName>
        <fullName evidence="1">Uncharacterized protein</fullName>
    </submittedName>
</protein>
<comment type="caution">
    <text evidence="1">The sequence shown here is derived from an EMBL/GenBank/DDBJ whole genome shotgun (WGS) entry which is preliminary data.</text>
</comment>
<accession>A0A1F4VEY3</accession>
<organism evidence="1 2">
    <name type="scientific">candidate division WWE3 bacterium RIFCSPLOWO2_01_FULL_41_18</name>
    <dbReference type="NCBI Taxonomy" id="1802625"/>
    <lineage>
        <taxon>Bacteria</taxon>
        <taxon>Katanobacteria</taxon>
    </lineage>
</organism>
<gene>
    <name evidence="1" type="ORF">A3A78_02090</name>
</gene>
<dbReference type="Proteomes" id="UP000176504">
    <property type="component" value="Unassembled WGS sequence"/>
</dbReference>
<dbReference type="EMBL" id="MEVI01000001">
    <property type="protein sequence ID" value="OGC55806.1"/>
    <property type="molecule type" value="Genomic_DNA"/>
</dbReference>
<name>A0A1F4VEY3_UNCKA</name>
<sequence length="72" mass="8331">MDTDVKKIIEALEKAGFTVHARNTAMAYRFELYEDVDHAGVFYYDRGAIRFLEADQREKPDFKEKVRAALCG</sequence>
<evidence type="ECO:0000313" key="2">
    <source>
        <dbReference type="Proteomes" id="UP000176504"/>
    </source>
</evidence>
<reference evidence="1 2" key="1">
    <citation type="journal article" date="2016" name="Nat. Commun.">
        <title>Thousands of microbial genomes shed light on interconnected biogeochemical processes in an aquifer system.</title>
        <authorList>
            <person name="Anantharaman K."/>
            <person name="Brown C.T."/>
            <person name="Hug L.A."/>
            <person name="Sharon I."/>
            <person name="Castelle C.J."/>
            <person name="Probst A.J."/>
            <person name="Thomas B.C."/>
            <person name="Singh A."/>
            <person name="Wilkins M.J."/>
            <person name="Karaoz U."/>
            <person name="Brodie E.L."/>
            <person name="Williams K.H."/>
            <person name="Hubbard S.S."/>
            <person name="Banfield J.F."/>
        </authorList>
    </citation>
    <scope>NUCLEOTIDE SEQUENCE [LARGE SCALE GENOMIC DNA]</scope>
</reference>